<dbReference type="RefSeq" id="WP_211802266.1">
    <property type="nucleotide sequence ID" value="NZ_JAGSCS010000015.1"/>
</dbReference>
<evidence type="ECO:0000256" key="4">
    <source>
        <dbReference type="ARBA" id="ARBA00022516"/>
    </source>
</evidence>
<gene>
    <name evidence="13" type="primary">psd</name>
    <name evidence="13" type="ORF">KCG48_10950</name>
</gene>
<keyword evidence="4" id="KW-0444">Lipid biosynthesis</keyword>
<keyword evidence="7" id="KW-0865">Zymogen</keyword>
<keyword evidence="10" id="KW-1208">Phospholipid metabolism</keyword>
<reference evidence="13" key="1">
    <citation type="submission" date="2021-04" db="EMBL/GenBank/DDBJ databases">
        <title>Proteiniclasticum sedimins sp. nov., an obligate anaerobic bacterium isolated from anaerobic sludge.</title>
        <authorList>
            <person name="Liu J."/>
        </authorList>
    </citation>
    <scope>NUCLEOTIDE SEQUENCE</scope>
    <source>
        <strain evidence="13">BAD-10</strain>
    </source>
</reference>
<accession>A0A941CQG9</accession>
<keyword evidence="8" id="KW-0594">Phospholipid biosynthesis</keyword>
<evidence type="ECO:0000256" key="8">
    <source>
        <dbReference type="ARBA" id="ARBA00023209"/>
    </source>
</evidence>
<evidence type="ECO:0000256" key="10">
    <source>
        <dbReference type="ARBA" id="ARBA00023264"/>
    </source>
</evidence>
<dbReference type="PANTHER" id="PTHR10067:SF17">
    <property type="entry name" value="PHOSPHATIDYLSERINE DECARBOXYLASE PROENZYME 2"/>
    <property type="match status" value="1"/>
</dbReference>
<comment type="cofactor">
    <cofactor evidence="1">
        <name>pyruvate</name>
        <dbReference type="ChEBI" id="CHEBI:15361"/>
    </cofactor>
</comment>
<dbReference type="GO" id="GO:0004609">
    <property type="term" value="F:phosphatidylserine decarboxylase activity"/>
    <property type="evidence" value="ECO:0007669"/>
    <property type="project" value="UniProtKB-EC"/>
</dbReference>
<name>A0A941CQG9_9CLOT</name>
<dbReference type="EMBL" id="JAGSCS010000015">
    <property type="protein sequence ID" value="MBR0576847.1"/>
    <property type="molecule type" value="Genomic_DNA"/>
</dbReference>
<comment type="pathway">
    <text evidence="12">Phospholipid metabolism; phosphatidylethanolamine biosynthesis.</text>
</comment>
<evidence type="ECO:0000313" key="14">
    <source>
        <dbReference type="Proteomes" id="UP000675379"/>
    </source>
</evidence>
<dbReference type="NCBIfam" id="TIGR00163">
    <property type="entry name" value="PS_decarb"/>
    <property type="match status" value="1"/>
</dbReference>
<comment type="caution">
    <text evidence="13">The sequence shown here is derived from an EMBL/GenBank/DDBJ whole genome shotgun (WGS) entry which is preliminary data.</text>
</comment>
<dbReference type="AlphaFoldDB" id="A0A941CQG9"/>
<dbReference type="GO" id="GO:0008654">
    <property type="term" value="P:phospholipid biosynthetic process"/>
    <property type="evidence" value="ECO:0007669"/>
    <property type="project" value="UniProtKB-KW"/>
</dbReference>
<evidence type="ECO:0000256" key="1">
    <source>
        <dbReference type="ARBA" id="ARBA00001928"/>
    </source>
</evidence>
<dbReference type="PANTHER" id="PTHR10067">
    <property type="entry name" value="PHOSPHATIDYLSERINE DECARBOXYLASE"/>
    <property type="match status" value="1"/>
</dbReference>
<dbReference type="InterPro" id="IPR003817">
    <property type="entry name" value="PS_Dcarbxylase"/>
</dbReference>
<evidence type="ECO:0000256" key="9">
    <source>
        <dbReference type="ARBA" id="ARBA00023239"/>
    </source>
</evidence>
<evidence type="ECO:0000256" key="6">
    <source>
        <dbReference type="ARBA" id="ARBA00023098"/>
    </source>
</evidence>
<comment type="pathway">
    <text evidence="2">Lipid metabolism.</text>
</comment>
<evidence type="ECO:0000256" key="3">
    <source>
        <dbReference type="ARBA" id="ARBA00012243"/>
    </source>
</evidence>
<evidence type="ECO:0000313" key="13">
    <source>
        <dbReference type="EMBL" id="MBR0576847.1"/>
    </source>
</evidence>
<keyword evidence="6" id="KW-0443">Lipid metabolism</keyword>
<keyword evidence="14" id="KW-1185">Reference proteome</keyword>
<dbReference type="Pfam" id="PF02666">
    <property type="entry name" value="PS_Dcarbxylase"/>
    <property type="match status" value="1"/>
</dbReference>
<protein>
    <recommendedName>
        <fullName evidence="3">phosphatidylserine decarboxylase</fullName>
        <ecNumber evidence="3">4.1.1.65</ecNumber>
    </recommendedName>
</protein>
<proteinExistence type="predicted"/>
<sequence length="300" mass="34138">MIMIYDRKHQAVHEEKVVGSVFLKFLYETPVGAPFRHLLRRKAFSAFYGYLMDRPFSRRLIPGFVRDNGIHLEEAVKKMADFENFNDFFIRELNTGARPFSAHPLAFPSPADARLLALPNLKTDQVLQIKGMTYDLGELLGDDESARRYDGGTALVFRLNPQDYHRFHYMDDGMAEETQEIPGWYYSVNPMALRKVPRLYVQNKRSITPFVSDHFGTLTYVEVGATNVGTILQTRLPHTRIHRGEEKGYFKFGGSTVILFVEKGQLTVDQDILAQSASGVETRVLCGETVGRHPLASQDT</sequence>
<organism evidence="13 14">
    <name type="scientific">Proteiniclasticum sediminis</name>
    <dbReference type="NCBI Taxonomy" id="2804028"/>
    <lineage>
        <taxon>Bacteria</taxon>
        <taxon>Bacillati</taxon>
        <taxon>Bacillota</taxon>
        <taxon>Clostridia</taxon>
        <taxon>Eubacteriales</taxon>
        <taxon>Clostridiaceae</taxon>
        <taxon>Proteiniclasticum</taxon>
    </lineage>
</organism>
<evidence type="ECO:0000256" key="12">
    <source>
        <dbReference type="ARBA" id="ARBA00024326"/>
    </source>
</evidence>
<evidence type="ECO:0000256" key="11">
    <source>
        <dbReference type="ARBA" id="ARBA00023317"/>
    </source>
</evidence>
<evidence type="ECO:0000256" key="5">
    <source>
        <dbReference type="ARBA" id="ARBA00022793"/>
    </source>
</evidence>
<evidence type="ECO:0000256" key="2">
    <source>
        <dbReference type="ARBA" id="ARBA00005189"/>
    </source>
</evidence>
<keyword evidence="5" id="KW-0210">Decarboxylase</keyword>
<dbReference type="InterPro" id="IPR033177">
    <property type="entry name" value="PSD-B"/>
</dbReference>
<keyword evidence="11" id="KW-0670">Pyruvate</keyword>
<keyword evidence="9 13" id="KW-0456">Lyase</keyword>
<dbReference type="Proteomes" id="UP000675379">
    <property type="component" value="Unassembled WGS sequence"/>
</dbReference>
<evidence type="ECO:0000256" key="7">
    <source>
        <dbReference type="ARBA" id="ARBA00023145"/>
    </source>
</evidence>
<dbReference type="EC" id="4.1.1.65" evidence="3"/>